<evidence type="ECO:0000256" key="1">
    <source>
        <dbReference type="SAM" id="Phobius"/>
    </source>
</evidence>
<keyword evidence="3" id="KW-1185">Reference proteome</keyword>
<evidence type="ECO:0000313" key="3">
    <source>
        <dbReference type="Proteomes" id="UP001439008"/>
    </source>
</evidence>
<gene>
    <name evidence="2" type="ORF">MHBO_002780</name>
</gene>
<organism evidence="2 3">
    <name type="scientific">Bonamia ostreae</name>
    <dbReference type="NCBI Taxonomy" id="126728"/>
    <lineage>
        <taxon>Eukaryota</taxon>
        <taxon>Sar</taxon>
        <taxon>Rhizaria</taxon>
        <taxon>Endomyxa</taxon>
        <taxon>Ascetosporea</taxon>
        <taxon>Haplosporida</taxon>
        <taxon>Bonamia</taxon>
    </lineage>
</organism>
<keyword evidence="1" id="KW-0472">Membrane</keyword>
<comment type="caution">
    <text evidence="2">The sequence shown here is derived from an EMBL/GenBank/DDBJ whole genome shotgun (WGS) entry which is preliminary data.</text>
</comment>
<protein>
    <submittedName>
        <fullName evidence="2">Uncharacterized protein</fullName>
    </submittedName>
</protein>
<dbReference type="EMBL" id="JBDODL010001163">
    <property type="protein sequence ID" value="MES1921217.1"/>
    <property type="molecule type" value="Genomic_DNA"/>
</dbReference>
<proteinExistence type="predicted"/>
<name>A0ABV2APF4_9EUKA</name>
<sequence length="141" mass="16556">MRCDINVGFPLTKFLNFSGSKKYSFGTLSSMSFFVIVISKSAIITSLASIFKEDNLEFLLNGNFLPLYFRFFTFIPVFKMFIVTKNFWQKTQKLLLTQRSALISGRTFLLIIYKNRYCHRLRHKLLFPKIAAFPLRNMVKI</sequence>
<reference evidence="2 3" key="1">
    <citation type="journal article" date="2024" name="BMC Biol.">
        <title>Comparative genomics of Ascetosporea gives new insight into the evolutionary basis for animal parasitism in Rhizaria.</title>
        <authorList>
            <person name="Hiltunen Thoren M."/>
            <person name="Onut-Brannstrom I."/>
            <person name="Alfjorden A."/>
            <person name="Peckova H."/>
            <person name="Swords F."/>
            <person name="Hooper C."/>
            <person name="Holzer A.S."/>
            <person name="Bass D."/>
            <person name="Burki F."/>
        </authorList>
    </citation>
    <scope>NUCLEOTIDE SEQUENCE [LARGE SCALE GENOMIC DNA]</scope>
    <source>
        <strain evidence="2">20-A016</strain>
    </source>
</reference>
<feature type="transmembrane region" description="Helical" evidence="1">
    <location>
        <begin position="67"/>
        <end position="88"/>
    </location>
</feature>
<keyword evidence="1" id="KW-0812">Transmembrane</keyword>
<accession>A0ABV2APF4</accession>
<keyword evidence="1" id="KW-1133">Transmembrane helix</keyword>
<feature type="transmembrane region" description="Helical" evidence="1">
    <location>
        <begin position="23"/>
        <end position="47"/>
    </location>
</feature>
<evidence type="ECO:0000313" key="2">
    <source>
        <dbReference type="EMBL" id="MES1921217.1"/>
    </source>
</evidence>
<dbReference type="Proteomes" id="UP001439008">
    <property type="component" value="Unassembled WGS sequence"/>
</dbReference>